<dbReference type="EMBL" id="JAAYYV010000381">
    <property type="protein sequence ID" value="NLF55412.1"/>
    <property type="molecule type" value="Genomic_DNA"/>
</dbReference>
<sequence length="356" mass="37757">MAFNLSLGKNDRFADDSVAADSTLAGKPPGLTQPKAALRPIAHRLRTLGIMFGALALTTAGLVFYQARESANATVHVAAVGEMQMLSQQIAKSAQLALRGESAAFDELERGNTRFIGLLGALEQGGQIDGARVPPAPARAHAQLAAVSEIWRMTAEDTAQLLAQRDNLETLNQAVDLINAGNSELLASAERIAQQVLQGRGSVEDIAAAHRAALLTQRIAKNANALRGTDAIDPETAFVFGADTSALRNLIAQLRAMPAGVELREEIDAFGRDAEDTLNAVEDVLANLQLLVQAKRAGSQIFRDSVPLLDRSAELSDGINTGTRGLQPIHAAIALSALLALLALMRMIRAYNHDLA</sequence>
<evidence type="ECO:0000313" key="7">
    <source>
        <dbReference type="EMBL" id="NLF55412.1"/>
    </source>
</evidence>
<dbReference type="InterPro" id="IPR029095">
    <property type="entry name" value="NarX-like_N"/>
</dbReference>
<comment type="caution">
    <text evidence="7">The sequence shown here is derived from an EMBL/GenBank/DDBJ whole genome shotgun (WGS) entry which is preliminary data.</text>
</comment>
<organism evidence="7 8">
    <name type="scientific">Thauera phenolivorans</name>
    <dbReference type="NCBI Taxonomy" id="1792543"/>
    <lineage>
        <taxon>Bacteria</taxon>
        <taxon>Pseudomonadati</taxon>
        <taxon>Pseudomonadota</taxon>
        <taxon>Betaproteobacteria</taxon>
        <taxon>Rhodocyclales</taxon>
        <taxon>Zoogloeaceae</taxon>
        <taxon>Thauera</taxon>
    </lineage>
</organism>
<dbReference type="Pfam" id="PF13675">
    <property type="entry name" value="PilJ"/>
    <property type="match status" value="1"/>
</dbReference>
<evidence type="ECO:0000259" key="6">
    <source>
        <dbReference type="Pfam" id="PF13675"/>
    </source>
</evidence>
<evidence type="ECO:0000313" key="8">
    <source>
        <dbReference type="Proteomes" id="UP000536534"/>
    </source>
</evidence>
<dbReference type="AlphaFoldDB" id="A0A7X7LXX5"/>
<name>A0A7X7LXX5_9RHOO</name>
<protein>
    <submittedName>
        <fullName evidence="7">Methyl-accepting chemotaxis protein</fullName>
    </submittedName>
</protein>
<keyword evidence="3 5" id="KW-1133">Transmembrane helix</keyword>
<evidence type="ECO:0000256" key="2">
    <source>
        <dbReference type="ARBA" id="ARBA00022692"/>
    </source>
</evidence>
<feature type="domain" description="NarX-like N-terminal" evidence="6">
    <location>
        <begin position="68"/>
        <end position="175"/>
    </location>
</feature>
<keyword evidence="4 5" id="KW-0472">Membrane</keyword>
<gene>
    <name evidence="7" type="ORF">GX576_13635</name>
</gene>
<comment type="subcellular location">
    <subcellularLocation>
        <location evidence="1">Membrane</location>
        <topology evidence="1">Multi-pass membrane protein</topology>
    </subcellularLocation>
</comment>
<dbReference type="GO" id="GO:0016020">
    <property type="term" value="C:membrane"/>
    <property type="evidence" value="ECO:0007669"/>
    <property type="project" value="UniProtKB-SubCell"/>
</dbReference>
<accession>A0A7X7LXX5</accession>
<evidence type="ECO:0000256" key="1">
    <source>
        <dbReference type="ARBA" id="ARBA00004141"/>
    </source>
</evidence>
<evidence type="ECO:0000256" key="4">
    <source>
        <dbReference type="ARBA" id="ARBA00023136"/>
    </source>
</evidence>
<reference evidence="7 8" key="1">
    <citation type="journal article" date="2020" name="Biotechnol. Biofuels">
        <title>New insights from the biogas microbiome by comprehensive genome-resolved metagenomics of nearly 1600 species originating from multiple anaerobic digesters.</title>
        <authorList>
            <person name="Campanaro S."/>
            <person name="Treu L."/>
            <person name="Rodriguez-R L.M."/>
            <person name="Kovalovszki A."/>
            <person name="Ziels R.M."/>
            <person name="Maus I."/>
            <person name="Zhu X."/>
            <person name="Kougias P.G."/>
            <person name="Basile A."/>
            <person name="Luo G."/>
            <person name="Schluter A."/>
            <person name="Konstantinidis K.T."/>
            <person name="Angelidaki I."/>
        </authorList>
    </citation>
    <scope>NUCLEOTIDE SEQUENCE [LARGE SCALE GENOMIC DNA]</scope>
    <source>
        <strain evidence="7">AS06rmzACSIP_256</strain>
    </source>
</reference>
<proteinExistence type="predicted"/>
<dbReference type="Proteomes" id="UP000536534">
    <property type="component" value="Unassembled WGS sequence"/>
</dbReference>
<feature type="non-terminal residue" evidence="7">
    <location>
        <position position="356"/>
    </location>
</feature>
<evidence type="ECO:0000256" key="3">
    <source>
        <dbReference type="ARBA" id="ARBA00022989"/>
    </source>
</evidence>
<keyword evidence="2 5" id="KW-0812">Transmembrane</keyword>
<evidence type="ECO:0000256" key="5">
    <source>
        <dbReference type="SAM" id="Phobius"/>
    </source>
</evidence>
<feature type="transmembrane region" description="Helical" evidence="5">
    <location>
        <begin position="329"/>
        <end position="348"/>
    </location>
</feature>